<accession>A0A7W9B6X3</accession>
<sequence>MTNDDVIADVPTEKRRQIEESLAKIREGLLGLSFGSVVVTVHNDRVVQIEVTEKTRLRST</sequence>
<comment type="caution">
    <text evidence="1">The sequence shown here is derived from an EMBL/GenBank/DDBJ whole genome shotgun (WGS) entry which is preliminary data.</text>
</comment>
<proteinExistence type="predicted"/>
<reference evidence="1 2" key="1">
    <citation type="submission" date="2020-08" db="EMBL/GenBank/DDBJ databases">
        <title>Genomic Encyclopedia of Type Strains, Phase IV (KMG-IV): sequencing the most valuable type-strain genomes for metagenomic binning, comparative biology and taxonomic classification.</title>
        <authorList>
            <person name="Goeker M."/>
        </authorList>
    </citation>
    <scope>NUCLEOTIDE SEQUENCE [LARGE SCALE GENOMIC DNA]</scope>
    <source>
        <strain evidence="1 2">DSM 27163</strain>
    </source>
</reference>
<protein>
    <recommendedName>
        <fullName evidence="3">DUF2292 domain-containing protein</fullName>
    </recommendedName>
</protein>
<dbReference type="AlphaFoldDB" id="A0A7W9B6X3"/>
<evidence type="ECO:0000313" key="2">
    <source>
        <dbReference type="Proteomes" id="UP000537161"/>
    </source>
</evidence>
<evidence type="ECO:0008006" key="3">
    <source>
        <dbReference type="Google" id="ProtNLM"/>
    </source>
</evidence>
<name>A0A7W9B6X3_9SPHN</name>
<dbReference type="InterPro" id="IPR018743">
    <property type="entry name" value="DUF2292"/>
</dbReference>
<keyword evidence="2" id="KW-1185">Reference proteome</keyword>
<dbReference type="RefSeq" id="WP_184098422.1">
    <property type="nucleotide sequence ID" value="NZ_JACIJH010000007.1"/>
</dbReference>
<organism evidence="1 2">
    <name type="scientific">Sphingopyxis panaciterrulae</name>
    <dbReference type="NCBI Taxonomy" id="462372"/>
    <lineage>
        <taxon>Bacteria</taxon>
        <taxon>Pseudomonadati</taxon>
        <taxon>Pseudomonadota</taxon>
        <taxon>Alphaproteobacteria</taxon>
        <taxon>Sphingomonadales</taxon>
        <taxon>Sphingomonadaceae</taxon>
        <taxon>Sphingopyxis</taxon>
    </lineage>
</organism>
<dbReference type="EMBL" id="JACIJH010000007">
    <property type="protein sequence ID" value="MBB5706984.1"/>
    <property type="molecule type" value="Genomic_DNA"/>
</dbReference>
<evidence type="ECO:0000313" key="1">
    <source>
        <dbReference type="EMBL" id="MBB5706984.1"/>
    </source>
</evidence>
<dbReference type="Proteomes" id="UP000537161">
    <property type="component" value="Unassembled WGS sequence"/>
</dbReference>
<gene>
    <name evidence="1" type="ORF">FHR21_002346</name>
</gene>
<dbReference type="Pfam" id="PF10055">
    <property type="entry name" value="DUF2292"/>
    <property type="match status" value="1"/>
</dbReference>